<proteinExistence type="predicted"/>
<reference evidence="1" key="1">
    <citation type="submission" date="2021-06" db="EMBL/GenBank/DDBJ databases">
        <authorList>
            <person name="Hodson N. C."/>
            <person name="Mongue J. A."/>
            <person name="Jaron S. K."/>
        </authorList>
    </citation>
    <scope>NUCLEOTIDE SEQUENCE</scope>
</reference>
<evidence type="ECO:0000313" key="1">
    <source>
        <dbReference type="EMBL" id="CAG7722614.1"/>
    </source>
</evidence>
<organism evidence="1 2">
    <name type="scientific">Allacma fusca</name>
    <dbReference type="NCBI Taxonomy" id="39272"/>
    <lineage>
        <taxon>Eukaryota</taxon>
        <taxon>Metazoa</taxon>
        <taxon>Ecdysozoa</taxon>
        <taxon>Arthropoda</taxon>
        <taxon>Hexapoda</taxon>
        <taxon>Collembola</taxon>
        <taxon>Symphypleona</taxon>
        <taxon>Sminthuridae</taxon>
        <taxon>Allacma</taxon>
    </lineage>
</organism>
<gene>
    <name evidence="1" type="ORF">AFUS01_LOCUS11742</name>
</gene>
<name>A0A8J2NWH7_9HEXA</name>
<accession>A0A8J2NWH7</accession>
<feature type="non-terminal residue" evidence="1">
    <location>
        <position position="1"/>
    </location>
</feature>
<dbReference type="EMBL" id="CAJVCH010090907">
    <property type="protein sequence ID" value="CAG7722614.1"/>
    <property type="molecule type" value="Genomic_DNA"/>
</dbReference>
<protein>
    <submittedName>
        <fullName evidence="1">Uncharacterized protein</fullName>
    </submittedName>
</protein>
<sequence length="56" mass="6869">MWKLDFFLEFTTRVIPLITFKPDLNKLDLINRVSVERLDSWLPWHRHQGNPGRHRK</sequence>
<comment type="caution">
    <text evidence="1">The sequence shown here is derived from an EMBL/GenBank/DDBJ whole genome shotgun (WGS) entry which is preliminary data.</text>
</comment>
<keyword evidence="2" id="KW-1185">Reference proteome</keyword>
<dbReference type="AlphaFoldDB" id="A0A8J2NWH7"/>
<dbReference type="Proteomes" id="UP000708208">
    <property type="component" value="Unassembled WGS sequence"/>
</dbReference>
<evidence type="ECO:0000313" key="2">
    <source>
        <dbReference type="Proteomes" id="UP000708208"/>
    </source>
</evidence>